<dbReference type="Proteomes" id="UP000287651">
    <property type="component" value="Unassembled WGS sequence"/>
</dbReference>
<sequence>MVNYAQPPVARGTTSKHGRTQAWLAPAGVALVGVGSIRKSDTHGGAAPFEDDASPQGRRLRAQRSFAHRGSDAYCKGGRPWARRPLDEGRRGELGFPYGERTILSLSIQEILRIVHVYRILKMPSTILEISRNILSSRIMKIPLIILEILSMS</sequence>
<proteinExistence type="predicted"/>
<comment type="caution">
    <text evidence="1">The sequence shown here is derived from an EMBL/GenBank/DDBJ whole genome shotgun (WGS) entry which is preliminary data.</text>
</comment>
<name>A0A426WWL9_ENSVE</name>
<evidence type="ECO:0000313" key="2">
    <source>
        <dbReference type="Proteomes" id="UP000287651"/>
    </source>
</evidence>
<accession>A0A426WWL9</accession>
<dbReference type="AlphaFoldDB" id="A0A426WWL9"/>
<organism evidence="1 2">
    <name type="scientific">Ensete ventricosum</name>
    <name type="common">Abyssinian banana</name>
    <name type="synonym">Musa ensete</name>
    <dbReference type="NCBI Taxonomy" id="4639"/>
    <lineage>
        <taxon>Eukaryota</taxon>
        <taxon>Viridiplantae</taxon>
        <taxon>Streptophyta</taxon>
        <taxon>Embryophyta</taxon>
        <taxon>Tracheophyta</taxon>
        <taxon>Spermatophyta</taxon>
        <taxon>Magnoliopsida</taxon>
        <taxon>Liliopsida</taxon>
        <taxon>Zingiberales</taxon>
        <taxon>Musaceae</taxon>
        <taxon>Ensete</taxon>
    </lineage>
</organism>
<reference evidence="1 2" key="1">
    <citation type="journal article" date="2014" name="Agronomy (Basel)">
        <title>A Draft Genome Sequence for Ensete ventricosum, the Drought-Tolerant Tree Against Hunger.</title>
        <authorList>
            <person name="Harrison J."/>
            <person name="Moore K.A."/>
            <person name="Paszkiewicz K."/>
            <person name="Jones T."/>
            <person name="Grant M."/>
            <person name="Ambacheew D."/>
            <person name="Muzemil S."/>
            <person name="Studholme D.J."/>
        </authorList>
    </citation>
    <scope>NUCLEOTIDE SEQUENCE [LARGE SCALE GENOMIC DNA]</scope>
</reference>
<dbReference type="EMBL" id="AMZH03037452">
    <property type="protein sequence ID" value="RRT31629.1"/>
    <property type="molecule type" value="Genomic_DNA"/>
</dbReference>
<protein>
    <submittedName>
        <fullName evidence="1">Uncharacterized protein</fullName>
    </submittedName>
</protein>
<evidence type="ECO:0000313" key="1">
    <source>
        <dbReference type="EMBL" id="RRT31629.1"/>
    </source>
</evidence>
<gene>
    <name evidence="1" type="ORF">B296_00057007</name>
</gene>